<evidence type="ECO:0000259" key="3">
    <source>
        <dbReference type="Pfam" id="PF10458"/>
    </source>
</evidence>
<keyword evidence="1" id="KW-0547">Nucleotide-binding</keyword>
<dbReference type="GO" id="GO:0005737">
    <property type="term" value="C:cytoplasm"/>
    <property type="evidence" value="ECO:0007669"/>
    <property type="project" value="InterPro"/>
</dbReference>
<dbReference type="EMBL" id="BARU01032608">
    <property type="protein sequence ID" value="GAH73027.1"/>
    <property type="molecule type" value="Genomic_DNA"/>
</dbReference>
<proteinExistence type="predicted"/>
<dbReference type="GO" id="GO:0005524">
    <property type="term" value="F:ATP binding"/>
    <property type="evidence" value="ECO:0007669"/>
    <property type="project" value="UniProtKB-KW"/>
</dbReference>
<evidence type="ECO:0000313" key="4">
    <source>
        <dbReference type="EMBL" id="GAH73027.1"/>
    </source>
</evidence>
<comment type="caution">
    <text evidence="4">The sequence shown here is derived from an EMBL/GenBank/DDBJ whole genome shotgun (WGS) entry which is preliminary data.</text>
</comment>
<sequence>DKAFLTKAPAAVVAKEKDKLAVRKDKLERLKEQLTRLQS</sequence>
<keyword evidence="2" id="KW-0067">ATP-binding</keyword>
<organism evidence="4">
    <name type="scientific">marine sediment metagenome</name>
    <dbReference type="NCBI Taxonomy" id="412755"/>
    <lineage>
        <taxon>unclassified sequences</taxon>
        <taxon>metagenomes</taxon>
        <taxon>ecological metagenomes</taxon>
    </lineage>
</organism>
<name>X1HUA5_9ZZZZ</name>
<accession>X1HUA5</accession>
<dbReference type="AlphaFoldDB" id="X1HUA5"/>
<dbReference type="InterPro" id="IPR010978">
    <property type="entry name" value="tRNA-bd_arm"/>
</dbReference>
<dbReference type="GO" id="GO:0006438">
    <property type="term" value="P:valyl-tRNA aminoacylation"/>
    <property type="evidence" value="ECO:0007669"/>
    <property type="project" value="InterPro"/>
</dbReference>
<evidence type="ECO:0000256" key="1">
    <source>
        <dbReference type="ARBA" id="ARBA00022741"/>
    </source>
</evidence>
<feature type="non-terminal residue" evidence="4">
    <location>
        <position position="1"/>
    </location>
</feature>
<dbReference type="InterPro" id="IPR019499">
    <property type="entry name" value="Val-tRNA_synth_tRNA-bd"/>
</dbReference>
<protein>
    <recommendedName>
        <fullName evidence="3">Valyl-tRNA synthetase tRNA-binding arm domain-containing protein</fullName>
    </recommendedName>
</protein>
<dbReference type="GO" id="GO:0004832">
    <property type="term" value="F:valine-tRNA ligase activity"/>
    <property type="evidence" value="ECO:0007669"/>
    <property type="project" value="InterPro"/>
</dbReference>
<dbReference type="Pfam" id="PF10458">
    <property type="entry name" value="Val_tRNA-synt_C"/>
    <property type="match status" value="1"/>
</dbReference>
<gene>
    <name evidence="4" type="ORF">S03H2_51401</name>
</gene>
<dbReference type="SUPFAM" id="SSF46589">
    <property type="entry name" value="tRNA-binding arm"/>
    <property type="match status" value="1"/>
</dbReference>
<evidence type="ECO:0000256" key="2">
    <source>
        <dbReference type="ARBA" id="ARBA00022840"/>
    </source>
</evidence>
<dbReference type="InterPro" id="IPR037118">
    <property type="entry name" value="Val-tRNA_synth_C_sf"/>
</dbReference>
<dbReference type="Gene3D" id="1.10.287.380">
    <property type="entry name" value="Valyl-tRNA synthetase, C-terminal domain"/>
    <property type="match status" value="1"/>
</dbReference>
<reference evidence="4" key="1">
    <citation type="journal article" date="2014" name="Front. Microbiol.">
        <title>High frequency of phylogenetically diverse reductive dehalogenase-homologous genes in deep subseafloor sedimentary metagenomes.</title>
        <authorList>
            <person name="Kawai M."/>
            <person name="Futagami T."/>
            <person name="Toyoda A."/>
            <person name="Takaki Y."/>
            <person name="Nishi S."/>
            <person name="Hori S."/>
            <person name="Arai W."/>
            <person name="Tsubouchi T."/>
            <person name="Morono Y."/>
            <person name="Uchiyama I."/>
            <person name="Ito T."/>
            <person name="Fujiyama A."/>
            <person name="Inagaki F."/>
            <person name="Takami H."/>
        </authorList>
    </citation>
    <scope>NUCLEOTIDE SEQUENCE</scope>
    <source>
        <strain evidence="4">Expedition CK06-06</strain>
    </source>
</reference>
<feature type="domain" description="Valyl-tRNA synthetase tRNA-binding arm" evidence="3">
    <location>
        <begin position="2"/>
        <end position="38"/>
    </location>
</feature>